<gene>
    <name evidence="1" type="ORF">H9J30_00330</name>
</gene>
<protein>
    <submittedName>
        <fullName evidence="1">Uncharacterized protein</fullName>
    </submittedName>
</protein>
<dbReference type="EMBL" id="JACSDI010000001">
    <property type="protein sequence ID" value="MCG9962391.1"/>
    <property type="molecule type" value="Genomic_DNA"/>
</dbReference>
<comment type="caution">
    <text evidence="1">The sequence shown here is derived from an EMBL/GenBank/DDBJ whole genome shotgun (WGS) entry which is preliminary data.</text>
</comment>
<evidence type="ECO:0000313" key="2">
    <source>
        <dbReference type="Proteomes" id="UP000829384"/>
    </source>
</evidence>
<dbReference type="Proteomes" id="UP000829384">
    <property type="component" value="Unassembled WGS sequence"/>
</dbReference>
<name>A0ABS9QPW8_9GAMM</name>
<organism evidence="1 2">
    <name type="scientific">Shewanella cutis</name>
    <dbReference type="NCBI Taxonomy" id="2766780"/>
    <lineage>
        <taxon>Bacteria</taxon>
        <taxon>Pseudomonadati</taxon>
        <taxon>Pseudomonadota</taxon>
        <taxon>Gammaproteobacteria</taxon>
        <taxon>Alteromonadales</taxon>
        <taxon>Shewanellaceae</taxon>
        <taxon>Shewanella</taxon>
    </lineage>
</organism>
<keyword evidence="2" id="KW-1185">Reference proteome</keyword>
<reference evidence="1 2" key="1">
    <citation type="submission" date="2020-08" db="EMBL/GenBank/DDBJ databases">
        <title>Whole genome sequence of Shewanella sp strain PS-2.</title>
        <authorList>
            <person name="Das S.K."/>
        </authorList>
    </citation>
    <scope>NUCLEOTIDE SEQUENCE [LARGE SCALE GENOMIC DNA]</scope>
    <source>
        <strain evidence="1 2">PS-2</strain>
    </source>
</reference>
<dbReference type="RefSeq" id="WP_240129199.1">
    <property type="nucleotide sequence ID" value="NZ_JACSDI010000001.1"/>
</dbReference>
<sequence>MKQITKPRNVRRIHTRSCANCRFNIFDAESEYRICQRSGESEWGEPEEMSNYVCDDFKKYNGIDSCIKGGEA</sequence>
<proteinExistence type="predicted"/>
<evidence type="ECO:0000313" key="1">
    <source>
        <dbReference type="EMBL" id="MCG9962391.1"/>
    </source>
</evidence>
<accession>A0ABS9QPW8</accession>